<evidence type="ECO:0000313" key="1">
    <source>
        <dbReference type="EMBL" id="KAL5104566.1"/>
    </source>
</evidence>
<reference evidence="1 2" key="1">
    <citation type="journal article" date="2022" name="Front. Cell. Infect. Microbiol.">
        <title>The Genomes of Two Strains of Taenia crassiceps the Animal Model for the Study of Human Cysticercosis.</title>
        <authorList>
            <person name="Bobes R.J."/>
            <person name="Estrada K."/>
            <person name="Rios-Valencia D.G."/>
            <person name="Calderon-Gallegos A."/>
            <person name="de la Torre P."/>
            <person name="Carrero J.C."/>
            <person name="Sanchez-Flores A."/>
            <person name="Laclette J.P."/>
        </authorList>
    </citation>
    <scope>NUCLEOTIDE SEQUENCE [LARGE SCALE GENOMIC DNA]</scope>
    <source>
        <strain evidence="1">WFUcys</strain>
    </source>
</reference>
<sequence>MCAARRSTKETVAALTARQYREAKKLELRRLKLQVEMFKDAYLHYKKLYEESQVELKALSESSIPTSSDSAPSCGPKCVSPSFSPDLNFVLDSDLTYENLEDPMT</sequence>
<evidence type="ECO:0000313" key="2">
    <source>
        <dbReference type="Proteomes" id="UP001651158"/>
    </source>
</evidence>
<name>A0ABR4Q4E0_9CEST</name>
<keyword evidence="2" id="KW-1185">Reference proteome</keyword>
<protein>
    <submittedName>
        <fullName evidence="1">Uncharacterized protein</fullName>
    </submittedName>
</protein>
<comment type="caution">
    <text evidence="1">The sequence shown here is derived from an EMBL/GenBank/DDBJ whole genome shotgun (WGS) entry which is preliminary data.</text>
</comment>
<gene>
    <name evidence="1" type="ORF">TcWFU_000178</name>
</gene>
<organism evidence="1 2">
    <name type="scientific">Taenia crassiceps</name>
    <dbReference type="NCBI Taxonomy" id="6207"/>
    <lineage>
        <taxon>Eukaryota</taxon>
        <taxon>Metazoa</taxon>
        <taxon>Spiralia</taxon>
        <taxon>Lophotrochozoa</taxon>
        <taxon>Platyhelminthes</taxon>
        <taxon>Cestoda</taxon>
        <taxon>Eucestoda</taxon>
        <taxon>Cyclophyllidea</taxon>
        <taxon>Taeniidae</taxon>
        <taxon>Taenia</taxon>
    </lineage>
</organism>
<proteinExistence type="predicted"/>
<dbReference type="EMBL" id="JAKROA010000011">
    <property type="protein sequence ID" value="KAL5104566.1"/>
    <property type="molecule type" value="Genomic_DNA"/>
</dbReference>
<accession>A0ABR4Q4E0</accession>
<dbReference type="Proteomes" id="UP001651158">
    <property type="component" value="Unassembled WGS sequence"/>
</dbReference>